<comment type="similarity">
    <text evidence="2 10">Belongs to the ANKZF1/VMS1 family.</text>
</comment>
<feature type="region of interest" description="Disordered" evidence="11">
    <location>
        <begin position="377"/>
        <end position="404"/>
    </location>
</feature>
<evidence type="ECO:0000256" key="7">
    <source>
        <dbReference type="ARBA" id="ARBA00022801"/>
    </source>
</evidence>
<comment type="domain">
    <text evidence="10">The VLRF1 domain mediates binding to the 60S ribosomal subunit.</text>
</comment>
<reference evidence="13 14" key="1">
    <citation type="journal article" date="2012" name="Science">
        <title>The Paleozoic origin of enzymatic lignin decomposition reconstructed from 31 fungal genomes.</title>
        <authorList>
            <person name="Floudas D."/>
            <person name="Binder M."/>
            <person name="Riley R."/>
            <person name="Barry K."/>
            <person name="Blanchette R.A."/>
            <person name="Henrissat B."/>
            <person name="Martinez A.T."/>
            <person name="Otillar R."/>
            <person name="Spatafora J.W."/>
            <person name="Yadav J.S."/>
            <person name="Aerts A."/>
            <person name="Benoit I."/>
            <person name="Boyd A."/>
            <person name="Carlson A."/>
            <person name="Copeland A."/>
            <person name="Coutinho P.M."/>
            <person name="de Vries R.P."/>
            <person name="Ferreira P."/>
            <person name="Findley K."/>
            <person name="Foster B."/>
            <person name="Gaskell J."/>
            <person name="Glotzer D."/>
            <person name="Gorecki P."/>
            <person name="Heitman J."/>
            <person name="Hesse C."/>
            <person name="Hori C."/>
            <person name="Igarashi K."/>
            <person name="Jurgens J.A."/>
            <person name="Kallen N."/>
            <person name="Kersten P."/>
            <person name="Kohler A."/>
            <person name="Kuees U."/>
            <person name="Kumar T.K.A."/>
            <person name="Kuo A."/>
            <person name="LaButti K."/>
            <person name="Larrondo L.F."/>
            <person name="Lindquist E."/>
            <person name="Ling A."/>
            <person name="Lombard V."/>
            <person name="Lucas S."/>
            <person name="Lundell T."/>
            <person name="Martin R."/>
            <person name="McLaughlin D.J."/>
            <person name="Morgenstern I."/>
            <person name="Morin E."/>
            <person name="Murat C."/>
            <person name="Nagy L.G."/>
            <person name="Nolan M."/>
            <person name="Ohm R.A."/>
            <person name="Patyshakuliyeva A."/>
            <person name="Rokas A."/>
            <person name="Ruiz-Duenas F.J."/>
            <person name="Sabat G."/>
            <person name="Salamov A."/>
            <person name="Samejima M."/>
            <person name="Schmutz J."/>
            <person name="Slot J.C."/>
            <person name="St John F."/>
            <person name="Stenlid J."/>
            <person name="Sun H."/>
            <person name="Sun S."/>
            <person name="Syed K."/>
            <person name="Tsang A."/>
            <person name="Wiebenga A."/>
            <person name="Young D."/>
            <person name="Pisabarro A."/>
            <person name="Eastwood D.C."/>
            <person name="Martin F."/>
            <person name="Cullen D."/>
            <person name="Grigoriev I.V."/>
            <person name="Hibbett D.S."/>
        </authorList>
    </citation>
    <scope>NUCLEOTIDE SEQUENCE [LARGE SCALE GENOMIC DNA]</scope>
    <source>
        <strain evidence="13 14">MD-104</strain>
    </source>
</reference>
<evidence type="ECO:0000256" key="5">
    <source>
        <dbReference type="ARBA" id="ARBA00022737"/>
    </source>
</evidence>
<feature type="region of interest" description="Disordered" evidence="11">
    <location>
        <begin position="216"/>
        <end position="271"/>
    </location>
</feature>
<dbReference type="Gene3D" id="1.25.40.20">
    <property type="entry name" value="Ankyrin repeat-containing domain"/>
    <property type="match status" value="1"/>
</dbReference>
<sequence>MSASYQYHVFSLPKELLDTLIPRNAVNQAPPPPSPRAESPAPAPATASAARACNICLGATFADVDEQRLHFRSDWHRYNVKARLNGGNPVSESQFAQLVDGLEDSISGSASSSEGESDASDSDAVATLIHKARKLARSPSPADSSPSVPRTPLAWFHSPPSTQIGVYKAIFSTSTTPESYLDELKELQRGGAEGRTWAMFMTAGGHFAGAIVRVKAPDGETEDNGGSSKKGKPKKPKPEIEVLKHKTFHRYTTRRKQGGSQSMNDNSKSKAVSAGAMLRRYGEQALRDDIRNLLQDWAEEIEQCERIFIRASVSNRRIFLDYEGAIIAKGDERLRTFPFPTRRPTQSELSRCLQELTRVKVSHLTEEALRAQDEAYLASLPKPKPKPAAVSQAEPEKPKPKIPQLTREEELLRDKWSRLLEMVTRGRLDALKTFWEREGAGLGGIDAAVPDWTEEKGGTLLQVAARAGQAEVTKWLLEDMRANPTLDVPIKAAGAADSDGHASDASDAPALRSGSRRTAYDLARTRAVRDVFRRCAAAHLDWWDWLGTERGARVPSILSAEIEEGRDEKKKARRKALKDRVKEREAREREKEARAPSPVVPEVQETRAVSLRAEPTTGPRRLGGSSGASESVAGLTPEMRAKVERERRARAAEARLKAMGGGR</sequence>
<dbReference type="GO" id="GO:0036503">
    <property type="term" value="P:ERAD pathway"/>
    <property type="evidence" value="ECO:0007669"/>
    <property type="project" value="TreeGrafter"/>
</dbReference>
<gene>
    <name evidence="13" type="ORF">WOLCODRAFT_105011</name>
</gene>
<dbReference type="STRING" id="742152.A0A2H3K7G2"/>
<evidence type="ECO:0000256" key="3">
    <source>
        <dbReference type="ARBA" id="ARBA00022490"/>
    </source>
</evidence>
<feature type="non-terminal residue" evidence="13">
    <location>
        <position position="1"/>
    </location>
</feature>
<evidence type="ECO:0000256" key="2">
    <source>
        <dbReference type="ARBA" id="ARBA00009262"/>
    </source>
</evidence>
<keyword evidence="9" id="KW-0175">Coiled coil</keyword>
<keyword evidence="14" id="KW-1185">Reference proteome</keyword>
<evidence type="ECO:0000256" key="6">
    <source>
        <dbReference type="ARBA" id="ARBA00022759"/>
    </source>
</evidence>
<keyword evidence="5" id="KW-0677">Repeat</keyword>
<feature type="compositionally biased region" description="Basic and acidic residues" evidence="11">
    <location>
        <begin position="639"/>
        <end position="656"/>
    </location>
</feature>
<feature type="region of interest" description="Disordered" evidence="11">
    <location>
        <begin position="494"/>
        <end position="514"/>
    </location>
</feature>
<evidence type="ECO:0000256" key="1">
    <source>
        <dbReference type="ARBA" id="ARBA00004496"/>
    </source>
</evidence>
<dbReference type="InterPro" id="IPR036770">
    <property type="entry name" value="Ankyrin_rpt-contain_sf"/>
</dbReference>
<organism evidence="13 14">
    <name type="scientific">Wolfiporia cocos (strain MD-104)</name>
    <name type="common">Brown rot fungus</name>
    <dbReference type="NCBI Taxonomy" id="742152"/>
    <lineage>
        <taxon>Eukaryota</taxon>
        <taxon>Fungi</taxon>
        <taxon>Dikarya</taxon>
        <taxon>Basidiomycota</taxon>
        <taxon>Agaricomycotina</taxon>
        <taxon>Agaricomycetes</taxon>
        <taxon>Polyporales</taxon>
        <taxon>Phaeolaceae</taxon>
        <taxon>Wolfiporia</taxon>
    </lineage>
</organism>
<evidence type="ECO:0000256" key="11">
    <source>
        <dbReference type="SAM" id="MobiDB-lite"/>
    </source>
</evidence>
<dbReference type="GO" id="GO:0016787">
    <property type="term" value="F:hydrolase activity"/>
    <property type="evidence" value="ECO:0007669"/>
    <property type="project" value="UniProtKB-KW"/>
</dbReference>
<feature type="domain" description="VLRF1" evidence="12">
    <location>
        <begin position="193"/>
        <end position="359"/>
    </location>
</feature>
<feature type="region of interest" description="Disordered" evidence="11">
    <location>
        <begin position="24"/>
        <end position="45"/>
    </location>
</feature>
<dbReference type="InterPro" id="IPR047139">
    <property type="entry name" value="ANKZ1/VMS1"/>
</dbReference>
<dbReference type="PANTHER" id="PTHR16036">
    <property type="entry name" value="ANKYRIN REPEAT AND ZINC FINGER DOMAIN-CONTAINING PROTEIN 1"/>
    <property type="match status" value="1"/>
</dbReference>
<name>A0A2H3K7G2_WOLCO</name>
<dbReference type="EMBL" id="KB468157">
    <property type="protein sequence ID" value="PCH44387.1"/>
    <property type="molecule type" value="Genomic_DNA"/>
</dbReference>
<proteinExistence type="inferred from homology"/>
<evidence type="ECO:0000259" key="12">
    <source>
        <dbReference type="PROSITE" id="PS52044"/>
    </source>
</evidence>
<protein>
    <submittedName>
        <fullName evidence="13">Cytoplasmic protein</fullName>
    </submittedName>
</protein>
<dbReference type="PROSITE" id="PS52044">
    <property type="entry name" value="VLRF1"/>
    <property type="match status" value="1"/>
</dbReference>
<dbReference type="GO" id="GO:0005737">
    <property type="term" value="C:cytoplasm"/>
    <property type="evidence" value="ECO:0007669"/>
    <property type="project" value="UniProtKB-SubCell"/>
</dbReference>
<keyword evidence="4 10" id="KW-0540">Nuclease</keyword>
<evidence type="ECO:0000256" key="9">
    <source>
        <dbReference type="ARBA" id="ARBA00023054"/>
    </source>
</evidence>
<dbReference type="PANTHER" id="PTHR16036:SF2">
    <property type="entry name" value="TRNA ENDONUCLEASE ANKZF1"/>
    <property type="match status" value="1"/>
</dbReference>
<dbReference type="InterPro" id="IPR041175">
    <property type="entry name" value="VLRF1/Vms1"/>
</dbReference>
<dbReference type="Proteomes" id="UP000218811">
    <property type="component" value="Unassembled WGS sequence"/>
</dbReference>
<dbReference type="OMA" id="GPHIFMC"/>
<feature type="compositionally biased region" description="Low complexity" evidence="11">
    <location>
        <begin position="138"/>
        <end position="148"/>
    </location>
</feature>
<feature type="compositionally biased region" description="Low complexity" evidence="11">
    <location>
        <begin position="36"/>
        <end position="45"/>
    </location>
</feature>
<feature type="active site" evidence="10">
    <location>
        <position position="261"/>
    </location>
</feature>
<accession>A0A2H3K7G2</accession>
<feature type="compositionally biased region" description="Basic residues" evidence="11">
    <location>
        <begin position="245"/>
        <end position="257"/>
    </location>
</feature>
<comment type="subcellular location">
    <subcellularLocation>
        <location evidence="1">Cytoplasm</location>
    </subcellularLocation>
</comment>
<evidence type="ECO:0000313" key="14">
    <source>
        <dbReference type="Proteomes" id="UP000218811"/>
    </source>
</evidence>
<evidence type="ECO:0000256" key="4">
    <source>
        <dbReference type="ARBA" id="ARBA00022722"/>
    </source>
</evidence>
<evidence type="ECO:0000256" key="10">
    <source>
        <dbReference type="PROSITE-ProRule" id="PRU01389"/>
    </source>
</evidence>
<evidence type="ECO:0000256" key="8">
    <source>
        <dbReference type="ARBA" id="ARBA00023043"/>
    </source>
</evidence>
<feature type="compositionally biased region" description="Polar residues" evidence="11">
    <location>
        <begin position="258"/>
        <end position="270"/>
    </location>
</feature>
<keyword evidence="6 10" id="KW-0255">Endonuclease</keyword>
<feature type="compositionally biased region" description="Basic and acidic residues" evidence="11">
    <location>
        <begin position="578"/>
        <end position="594"/>
    </location>
</feature>
<keyword evidence="7 10" id="KW-0378">Hydrolase</keyword>
<dbReference type="Pfam" id="PF18826">
    <property type="entry name" value="bVLRF1"/>
    <property type="match status" value="1"/>
</dbReference>
<dbReference type="OrthoDB" id="429841at2759"/>
<feature type="region of interest" description="Disordered" evidence="11">
    <location>
        <begin position="133"/>
        <end position="154"/>
    </location>
</feature>
<keyword evidence="3 10" id="KW-0963">Cytoplasm</keyword>
<feature type="region of interest" description="Disordered" evidence="11">
    <location>
        <begin position="564"/>
        <end position="663"/>
    </location>
</feature>
<keyword evidence="8" id="KW-0040">ANK repeat</keyword>
<dbReference type="AlphaFoldDB" id="A0A2H3K7G2"/>
<dbReference type="GO" id="GO:0004519">
    <property type="term" value="F:endonuclease activity"/>
    <property type="evidence" value="ECO:0007669"/>
    <property type="project" value="UniProtKB-KW"/>
</dbReference>
<evidence type="ECO:0000313" key="13">
    <source>
        <dbReference type="EMBL" id="PCH44387.1"/>
    </source>
</evidence>